<dbReference type="EC" id="2.5.1.19" evidence="7"/>
<dbReference type="NCBIfam" id="TIGR01356">
    <property type="entry name" value="aroA"/>
    <property type="match status" value="1"/>
</dbReference>
<feature type="binding site" evidence="7">
    <location>
        <position position="382"/>
    </location>
    <ligand>
        <name>phosphoenolpyruvate</name>
        <dbReference type="ChEBI" id="CHEBI:58702"/>
    </ligand>
</feature>
<dbReference type="InterPro" id="IPR001986">
    <property type="entry name" value="Enolpyruvate_Tfrase_dom"/>
</dbReference>
<feature type="binding site" evidence="7">
    <location>
        <position position="408"/>
    </location>
    <ligand>
        <name>phosphoenolpyruvate</name>
        <dbReference type="ChEBI" id="CHEBI:58702"/>
    </ligand>
</feature>
<dbReference type="Pfam" id="PF00275">
    <property type="entry name" value="EPSP_synthase"/>
    <property type="match status" value="1"/>
</dbReference>
<dbReference type="Gene3D" id="3.65.10.10">
    <property type="entry name" value="Enolpyruvate transferase domain"/>
    <property type="match status" value="2"/>
</dbReference>
<dbReference type="GO" id="GO:0009423">
    <property type="term" value="P:chorismate biosynthetic process"/>
    <property type="evidence" value="ECO:0007669"/>
    <property type="project" value="UniProtKB-UniRule"/>
</dbReference>
<evidence type="ECO:0000256" key="5">
    <source>
        <dbReference type="ARBA" id="ARBA00023141"/>
    </source>
</evidence>
<evidence type="ECO:0000256" key="1">
    <source>
        <dbReference type="ARBA" id="ARBA00004811"/>
    </source>
</evidence>
<feature type="domain" description="Enolpyruvate transferase" evidence="8">
    <location>
        <begin position="17"/>
        <end position="415"/>
    </location>
</feature>
<comment type="function">
    <text evidence="7">Catalyzes the transfer of the enolpyruvyl moiety of phosphoenolpyruvate (PEP) to the 5-hydroxyl of shikimate-3-phosphate (S3P) to produce enolpyruvyl shikimate-3-phosphate and inorganic phosphate.</text>
</comment>
<gene>
    <name evidence="7 9" type="primary">aroA</name>
    <name evidence="9" type="ORF">DNU06_16435</name>
</gene>
<keyword evidence="10" id="KW-1185">Reference proteome</keyword>
<dbReference type="Proteomes" id="UP000249248">
    <property type="component" value="Unassembled WGS sequence"/>
</dbReference>
<feature type="binding site" evidence="7">
    <location>
        <position position="166"/>
    </location>
    <ligand>
        <name>3-phosphoshikimate</name>
        <dbReference type="ChEBI" id="CHEBI:145989"/>
    </ligand>
</feature>
<dbReference type="HAMAP" id="MF_00210">
    <property type="entry name" value="EPSP_synth"/>
    <property type="match status" value="1"/>
</dbReference>
<evidence type="ECO:0000259" key="8">
    <source>
        <dbReference type="Pfam" id="PF00275"/>
    </source>
</evidence>
<dbReference type="CDD" id="cd01556">
    <property type="entry name" value="EPSP_synthase"/>
    <property type="match status" value="1"/>
</dbReference>
<evidence type="ECO:0000256" key="4">
    <source>
        <dbReference type="ARBA" id="ARBA00022679"/>
    </source>
</evidence>
<dbReference type="GO" id="GO:0003866">
    <property type="term" value="F:3-phosphoshikimate 1-carboxyvinyltransferase activity"/>
    <property type="evidence" value="ECO:0007669"/>
    <property type="project" value="UniProtKB-UniRule"/>
</dbReference>
<comment type="subunit">
    <text evidence="7">Monomer.</text>
</comment>
<dbReference type="SUPFAM" id="SSF55205">
    <property type="entry name" value="EPT/RTPC-like"/>
    <property type="match status" value="1"/>
</dbReference>
<keyword evidence="3 7" id="KW-0028">Amino-acid biosynthesis</keyword>
<dbReference type="UniPathway" id="UPA00053">
    <property type="reaction ID" value="UER00089"/>
</dbReference>
<proteinExistence type="inferred from homology"/>
<feature type="binding site" evidence="7">
    <location>
        <position position="25"/>
    </location>
    <ligand>
        <name>phosphoenolpyruvate</name>
        <dbReference type="ChEBI" id="CHEBI:58702"/>
    </ligand>
</feature>
<feature type="binding site" evidence="7">
    <location>
        <position position="93"/>
    </location>
    <ligand>
        <name>phosphoenolpyruvate</name>
        <dbReference type="ChEBI" id="CHEBI:58702"/>
    </ligand>
</feature>
<comment type="similarity">
    <text evidence="2 7">Belongs to the EPSP synthase family.</text>
</comment>
<evidence type="ECO:0000256" key="3">
    <source>
        <dbReference type="ARBA" id="ARBA00022605"/>
    </source>
</evidence>
<reference evidence="9 10" key="1">
    <citation type="submission" date="2018-06" db="EMBL/GenBank/DDBJ databases">
        <title>The draft genome sequence of Crocinitomix sp. SM1701.</title>
        <authorList>
            <person name="Zhang X."/>
        </authorList>
    </citation>
    <scope>NUCLEOTIDE SEQUENCE [LARGE SCALE GENOMIC DNA]</scope>
    <source>
        <strain evidence="9 10">SM1701</strain>
    </source>
</reference>
<dbReference type="PIRSF" id="PIRSF000505">
    <property type="entry name" value="EPSPS"/>
    <property type="match status" value="1"/>
</dbReference>
<sequence length="423" mass="46560">MKPRRLSKFIHINDTIQTVKAPTSKSIGQRVLFAAALANTSSKILGINQSDDVQNILKIITQLGAEIIWENEQITILPKKGKIAYELSVGESGLGTRLSVPIVSHFNKNYTITGTGTLLNRPMHWFKKYLPEMGLKVQLNNNYLPIQVEGKLKGGNYTVDGNLSSQYISGLLMALPLCAEDSVLQVENAVSTPYIDITIAVLAKYGISIQNNDYLSYHIKGKQTYTPPLNTFTIEGDFSGAACWIVYGLLSKNGITIENLNPNSTQADIAILKVVHLVGGKIKWENNTLKIIPPEVLKPFEFNAENCPDLFPVLASLAAGIQGKSTIFGTERLRYKESDRATVLIEEFAKLGLTIKAGDNVLKIYGEGNLNSGQINSHKDHRIAMAFAIASLLTPHGLYITDPECVNKSYPNFWEATIVNLKP</sequence>
<dbReference type="InterPro" id="IPR006264">
    <property type="entry name" value="EPSP_synthase"/>
</dbReference>
<dbReference type="GO" id="GO:0005737">
    <property type="term" value="C:cytoplasm"/>
    <property type="evidence" value="ECO:0007669"/>
    <property type="project" value="UniProtKB-SubCell"/>
</dbReference>
<feature type="binding site" evidence="7">
    <location>
        <position position="192"/>
    </location>
    <ligand>
        <name>3-phosphoshikimate</name>
        <dbReference type="ChEBI" id="CHEBI:145989"/>
    </ligand>
</feature>
<feature type="binding site" evidence="7">
    <location>
        <position position="165"/>
    </location>
    <ligand>
        <name>3-phosphoshikimate</name>
        <dbReference type="ChEBI" id="CHEBI:145989"/>
    </ligand>
</feature>
<feature type="binding site" evidence="7">
    <location>
        <position position="166"/>
    </location>
    <ligand>
        <name>phosphoenolpyruvate</name>
        <dbReference type="ChEBI" id="CHEBI:58702"/>
    </ligand>
</feature>
<feature type="binding site" evidence="7">
    <location>
        <position position="25"/>
    </location>
    <ligand>
        <name>3-phosphoshikimate</name>
        <dbReference type="ChEBI" id="CHEBI:145989"/>
    </ligand>
</feature>
<dbReference type="EMBL" id="QKSB01000017">
    <property type="protein sequence ID" value="PZE15763.1"/>
    <property type="molecule type" value="Genomic_DNA"/>
</dbReference>
<keyword evidence="4 7" id="KW-0808">Transferase</keyword>
<keyword evidence="5 7" id="KW-0057">Aromatic amino acid biosynthesis</keyword>
<evidence type="ECO:0000256" key="7">
    <source>
        <dbReference type="HAMAP-Rule" id="MF_00210"/>
    </source>
</evidence>
<dbReference type="AlphaFoldDB" id="A0A2W1N9Q2"/>
<dbReference type="InterPro" id="IPR013792">
    <property type="entry name" value="RNA3'P_cycl/enolpyr_Trfase_a/b"/>
</dbReference>
<feature type="active site" description="Proton acceptor" evidence="7">
    <location>
        <position position="309"/>
    </location>
</feature>
<protein>
    <recommendedName>
        <fullName evidence="7">3-phosphoshikimate 1-carboxyvinyltransferase</fullName>
        <ecNumber evidence="7">2.5.1.19</ecNumber>
    </recommendedName>
    <alternativeName>
        <fullName evidence="7">5-enolpyruvylshikimate-3-phosphate synthase</fullName>
        <shortName evidence="7">EPSP synthase</shortName>
        <shortName evidence="7">EPSPS</shortName>
    </alternativeName>
</protein>
<comment type="pathway">
    <text evidence="1 7">Metabolic intermediate biosynthesis; chorismate biosynthesis; chorismate from D-erythrose 4-phosphate and phosphoenolpyruvate: step 6/7.</text>
</comment>
<name>A0A2W1N9Q2_9FLAO</name>
<comment type="caution">
    <text evidence="7">Lacks conserved residue(s) required for the propagation of feature annotation.</text>
</comment>
<dbReference type="InterPro" id="IPR036968">
    <property type="entry name" value="Enolpyruvate_Tfrase_sf"/>
</dbReference>
<feature type="binding site" evidence="7">
    <location>
        <position position="336"/>
    </location>
    <ligand>
        <name>3-phosphoshikimate</name>
        <dbReference type="ChEBI" id="CHEBI:145989"/>
    </ligand>
</feature>
<feature type="binding site" evidence="7">
    <location>
        <position position="309"/>
    </location>
    <ligand>
        <name>3-phosphoshikimate</name>
        <dbReference type="ChEBI" id="CHEBI:145989"/>
    </ligand>
</feature>
<evidence type="ECO:0000313" key="9">
    <source>
        <dbReference type="EMBL" id="PZE15763.1"/>
    </source>
</evidence>
<comment type="caution">
    <text evidence="9">The sequence shown here is derived from an EMBL/GenBank/DDBJ whole genome shotgun (WGS) entry which is preliminary data.</text>
</comment>
<feature type="binding site" evidence="7">
    <location>
        <position position="164"/>
    </location>
    <ligand>
        <name>3-phosphoshikimate</name>
        <dbReference type="ChEBI" id="CHEBI:145989"/>
    </ligand>
</feature>
<evidence type="ECO:0000256" key="2">
    <source>
        <dbReference type="ARBA" id="ARBA00009948"/>
    </source>
</evidence>
<feature type="binding site" evidence="7">
    <location>
        <position position="30"/>
    </location>
    <ligand>
        <name>3-phosphoshikimate</name>
        <dbReference type="ChEBI" id="CHEBI:145989"/>
    </ligand>
</feature>
<dbReference type="PANTHER" id="PTHR21090">
    <property type="entry name" value="AROM/DEHYDROQUINATE SYNTHASE"/>
    <property type="match status" value="1"/>
</dbReference>
<organism evidence="9 10">
    <name type="scientific">Putridiphycobacter roseus</name>
    <dbReference type="NCBI Taxonomy" id="2219161"/>
    <lineage>
        <taxon>Bacteria</taxon>
        <taxon>Pseudomonadati</taxon>
        <taxon>Bacteroidota</taxon>
        <taxon>Flavobacteriia</taxon>
        <taxon>Flavobacteriales</taxon>
        <taxon>Crocinitomicaceae</taxon>
        <taxon>Putridiphycobacter</taxon>
    </lineage>
</organism>
<dbReference type="PANTHER" id="PTHR21090:SF5">
    <property type="entry name" value="PENTAFUNCTIONAL AROM POLYPEPTIDE"/>
    <property type="match status" value="1"/>
</dbReference>
<evidence type="ECO:0000256" key="6">
    <source>
        <dbReference type="ARBA" id="ARBA00044633"/>
    </source>
</evidence>
<comment type="catalytic activity">
    <reaction evidence="6">
        <text>3-phosphoshikimate + phosphoenolpyruvate = 5-O-(1-carboxyvinyl)-3-phosphoshikimate + phosphate</text>
        <dbReference type="Rhea" id="RHEA:21256"/>
        <dbReference type="ChEBI" id="CHEBI:43474"/>
        <dbReference type="ChEBI" id="CHEBI:57701"/>
        <dbReference type="ChEBI" id="CHEBI:58702"/>
        <dbReference type="ChEBI" id="CHEBI:145989"/>
        <dbReference type="EC" id="2.5.1.19"/>
    </reaction>
    <physiologicalReaction direction="left-to-right" evidence="6">
        <dbReference type="Rhea" id="RHEA:21257"/>
    </physiologicalReaction>
</comment>
<evidence type="ECO:0000313" key="10">
    <source>
        <dbReference type="Proteomes" id="UP000249248"/>
    </source>
</evidence>
<comment type="subcellular location">
    <subcellularLocation>
        <location evidence="7">Cytoplasm</location>
    </subcellularLocation>
</comment>
<feature type="binding site" evidence="7">
    <location>
        <position position="340"/>
    </location>
    <ligand>
        <name>phosphoenolpyruvate</name>
        <dbReference type="ChEBI" id="CHEBI:58702"/>
    </ligand>
</feature>
<dbReference type="GO" id="GO:0008652">
    <property type="term" value="P:amino acid biosynthetic process"/>
    <property type="evidence" value="ECO:0007669"/>
    <property type="project" value="UniProtKB-KW"/>
</dbReference>
<feature type="binding site" evidence="7">
    <location>
        <position position="121"/>
    </location>
    <ligand>
        <name>phosphoenolpyruvate</name>
        <dbReference type="ChEBI" id="CHEBI:58702"/>
    </ligand>
</feature>
<feature type="binding site" evidence="7">
    <location>
        <position position="26"/>
    </location>
    <ligand>
        <name>3-phosphoshikimate</name>
        <dbReference type="ChEBI" id="CHEBI:145989"/>
    </ligand>
</feature>
<keyword evidence="7" id="KW-0963">Cytoplasm</keyword>
<accession>A0A2W1N9Q2</accession>
<dbReference type="GO" id="GO:0009073">
    <property type="term" value="P:aromatic amino acid family biosynthetic process"/>
    <property type="evidence" value="ECO:0007669"/>
    <property type="project" value="UniProtKB-KW"/>
</dbReference>